<proteinExistence type="predicted"/>
<feature type="transmembrane region" description="Helical" evidence="1">
    <location>
        <begin position="114"/>
        <end position="137"/>
    </location>
</feature>
<gene>
    <name evidence="2" type="ORF">UY74_C0043G0004</name>
</gene>
<evidence type="ECO:0000313" key="2">
    <source>
        <dbReference type="EMBL" id="KKW30360.1"/>
    </source>
</evidence>
<dbReference type="Proteomes" id="UP000034445">
    <property type="component" value="Unassembled WGS sequence"/>
</dbReference>
<protein>
    <submittedName>
        <fullName evidence="2">Uncharacterized protein</fullName>
    </submittedName>
</protein>
<feature type="transmembrane region" description="Helical" evidence="1">
    <location>
        <begin position="71"/>
        <end position="94"/>
    </location>
</feature>
<sequence>MKLERAILLAFFANYLVNNVVAAVVALIPPSATPGILTPQYMSFVVLSALLVAAFTWWYMKKGGDLQMGVIFGVTGFLVAIITALVSGLAGVVLQTGSLSQMVSVLPNFWPFLANWSTIVLLGYWVIPAVAIGWYVGRSGMTNEPPKPIF</sequence>
<evidence type="ECO:0000313" key="3">
    <source>
        <dbReference type="Proteomes" id="UP000034445"/>
    </source>
</evidence>
<keyword evidence="1" id="KW-1133">Transmembrane helix</keyword>
<comment type="caution">
    <text evidence="2">The sequence shown here is derived from an EMBL/GenBank/DDBJ whole genome shotgun (WGS) entry which is preliminary data.</text>
</comment>
<keyword evidence="1" id="KW-0812">Transmembrane</keyword>
<feature type="transmembrane region" description="Helical" evidence="1">
    <location>
        <begin position="40"/>
        <end position="59"/>
    </location>
</feature>
<dbReference type="AlphaFoldDB" id="A0A0G1XHH0"/>
<evidence type="ECO:0000256" key="1">
    <source>
        <dbReference type="SAM" id="Phobius"/>
    </source>
</evidence>
<feature type="transmembrane region" description="Helical" evidence="1">
    <location>
        <begin position="7"/>
        <end position="28"/>
    </location>
</feature>
<reference evidence="2 3" key="1">
    <citation type="journal article" date="2015" name="Nature">
        <title>rRNA introns, odd ribosomes, and small enigmatic genomes across a large radiation of phyla.</title>
        <authorList>
            <person name="Brown C.T."/>
            <person name="Hug L.A."/>
            <person name="Thomas B.C."/>
            <person name="Sharon I."/>
            <person name="Castelle C.J."/>
            <person name="Singh A."/>
            <person name="Wilkins M.J."/>
            <person name="Williams K.H."/>
            <person name="Banfield J.F."/>
        </authorList>
    </citation>
    <scope>NUCLEOTIDE SEQUENCE [LARGE SCALE GENOMIC DNA]</scope>
</reference>
<keyword evidence="1" id="KW-0472">Membrane</keyword>
<dbReference type="EMBL" id="LCRF01000043">
    <property type="protein sequence ID" value="KKW30360.1"/>
    <property type="molecule type" value="Genomic_DNA"/>
</dbReference>
<name>A0A0G1XHH0_9BACT</name>
<organism evidence="2 3">
    <name type="scientific">Candidatus Kaiserbacteria bacterium GW2011_GWC2_52_8b</name>
    <dbReference type="NCBI Taxonomy" id="1618676"/>
    <lineage>
        <taxon>Bacteria</taxon>
        <taxon>Candidatus Kaiseribacteriota</taxon>
    </lineage>
</organism>
<accession>A0A0G1XHH0</accession>